<gene>
    <name evidence="2" type="ORF">A3E45_05170</name>
</gene>
<evidence type="ECO:0000313" key="2">
    <source>
        <dbReference type="EMBL" id="OGE35599.1"/>
    </source>
</evidence>
<dbReference type="Gene3D" id="3.90.70.10">
    <property type="entry name" value="Cysteine proteinases"/>
    <property type="match status" value="1"/>
</dbReference>
<dbReference type="STRING" id="1797780.A3E45_05170"/>
<reference evidence="2 3" key="1">
    <citation type="journal article" date="2016" name="Nat. Commun.">
        <title>Thousands of microbial genomes shed light on interconnected biogeochemical processes in an aquifer system.</title>
        <authorList>
            <person name="Anantharaman K."/>
            <person name="Brown C.T."/>
            <person name="Hug L.A."/>
            <person name="Sharon I."/>
            <person name="Castelle C.J."/>
            <person name="Probst A.J."/>
            <person name="Thomas B.C."/>
            <person name="Singh A."/>
            <person name="Wilkins M.J."/>
            <person name="Karaoz U."/>
            <person name="Brodie E.L."/>
            <person name="Williams K.H."/>
            <person name="Hubbard S.S."/>
            <person name="Banfield J.F."/>
        </authorList>
    </citation>
    <scope>NUCLEOTIDE SEQUENCE [LARGE SCALE GENOMIC DNA]</scope>
</reference>
<dbReference type="AlphaFoldDB" id="A0A1F5K402"/>
<feature type="domain" description="Peptidase C39-like" evidence="1">
    <location>
        <begin position="3"/>
        <end position="161"/>
    </location>
</feature>
<dbReference type="Proteomes" id="UP000176405">
    <property type="component" value="Unassembled WGS sequence"/>
</dbReference>
<sequence length="199" mass="22933">MILDVPYKSQLPYETSEEGERQWCGIVSLWMVLSYHLKEAAPGVEDLLQKYGDSVVAKGFQHKDFLQIVRDFGLRGFRKSWWAEPGAFPLMDKFLQEGESEEDIKDWAETNLEESLFTLKRMIDQGIPVIVSVNKEFSPSHSSHLIVVIGYENNTLIANDPLHKGPNYKISEGEFKNFWIRQAIIIKREIKGQKNTDTL</sequence>
<dbReference type="InterPro" id="IPR039564">
    <property type="entry name" value="Peptidase_C39-like"/>
</dbReference>
<proteinExistence type="predicted"/>
<comment type="caution">
    <text evidence="2">The sequence shown here is derived from an EMBL/GenBank/DDBJ whole genome shotgun (WGS) entry which is preliminary data.</text>
</comment>
<accession>A0A1F5K402</accession>
<organism evidence="2 3">
    <name type="scientific">Candidatus Daviesbacteria bacterium RIFCSPHIGHO2_12_FULL_43_11</name>
    <dbReference type="NCBI Taxonomy" id="1797780"/>
    <lineage>
        <taxon>Bacteria</taxon>
        <taxon>Candidatus Daviesiibacteriota</taxon>
    </lineage>
</organism>
<dbReference type="Pfam" id="PF13529">
    <property type="entry name" value="Peptidase_C39_2"/>
    <property type="match status" value="1"/>
</dbReference>
<evidence type="ECO:0000313" key="3">
    <source>
        <dbReference type="Proteomes" id="UP000176405"/>
    </source>
</evidence>
<dbReference type="EMBL" id="MFDH01000021">
    <property type="protein sequence ID" value="OGE35599.1"/>
    <property type="molecule type" value="Genomic_DNA"/>
</dbReference>
<name>A0A1F5K402_9BACT</name>
<protein>
    <recommendedName>
        <fullName evidence="1">Peptidase C39-like domain-containing protein</fullName>
    </recommendedName>
</protein>
<evidence type="ECO:0000259" key="1">
    <source>
        <dbReference type="Pfam" id="PF13529"/>
    </source>
</evidence>